<keyword evidence="11" id="KW-1185">Reference proteome</keyword>
<dbReference type="InterPro" id="IPR001789">
    <property type="entry name" value="Sig_transdc_resp-reg_receiver"/>
</dbReference>
<dbReference type="Gene3D" id="3.40.50.2300">
    <property type="match status" value="1"/>
</dbReference>
<dbReference type="PANTHER" id="PTHR48111">
    <property type="entry name" value="REGULATOR OF RPOS"/>
    <property type="match status" value="1"/>
</dbReference>
<evidence type="ECO:0000256" key="4">
    <source>
        <dbReference type="ARBA" id="ARBA00023125"/>
    </source>
</evidence>
<feature type="domain" description="OmpR/PhoB-type" evidence="9">
    <location>
        <begin position="131"/>
        <end position="229"/>
    </location>
</feature>
<dbReference type="GO" id="GO:0000156">
    <property type="term" value="F:phosphorelay response regulator activity"/>
    <property type="evidence" value="ECO:0007669"/>
    <property type="project" value="TreeGrafter"/>
</dbReference>
<dbReference type="GO" id="GO:0032993">
    <property type="term" value="C:protein-DNA complex"/>
    <property type="evidence" value="ECO:0007669"/>
    <property type="project" value="TreeGrafter"/>
</dbReference>
<dbReference type="Gene3D" id="1.10.10.10">
    <property type="entry name" value="Winged helix-like DNA-binding domain superfamily/Winged helix DNA-binding domain"/>
    <property type="match status" value="1"/>
</dbReference>
<name>A0A5C9A9K8_9GAMM</name>
<dbReference type="NCBIfam" id="TIGR03787">
    <property type="entry name" value="marine_sort_RR"/>
    <property type="match status" value="1"/>
</dbReference>
<reference evidence="10 11" key="1">
    <citation type="submission" date="2019-08" db="EMBL/GenBank/DDBJ databases">
        <title>Parahaliea maris sp. nov., isolated from the surface seawater.</title>
        <authorList>
            <person name="Liu Y."/>
        </authorList>
    </citation>
    <scope>NUCLEOTIDE SEQUENCE [LARGE SCALE GENOMIC DNA]</scope>
    <source>
        <strain evidence="10 11">HSLHS9</strain>
    </source>
</reference>
<dbReference type="InterPro" id="IPR036388">
    <property type="entry name" value="WH-like_DNA-bd_sf"/>
</dbReference>
<dbReference type="Gene3D" id="6.10.250.690">
    <property type="match status" value="1"/>
</dbReference>
<evidence type="ECO:0000313" key="10">
    <source>
        <dbReference type="EMBL" id="TXS96764.1"/>
    </source>
</evidence>
<evidence type="ECO:0000256" key="7">
    <source>
        <dbReference type="PROSITE-ProRule" id="PRU01091"/>
    </source>
</evidence>
<dbReference type="SMART" id="SM00862">
    <property type="entry name" value="Trans_reg_C"/>
    <property type="match status" value="1"/>
</dbReference>
<dbReference type="InterPro" id="IPR011006">
    <property type="entry name" value="CheY-like_superfamily"/>
</dbReference>
<feature type="DNA-binding region" description="OmpR/PhoB-type" evidence="7">
    <location>
        <begin position="131"/>
        <end position="229"/>
    </location>
</feature>
<keyword evidence="2" id="KW-0902">Two-component regulatory system</keyword>
<keyword evidence="1 6" id="KW-0597">Phosphoprotein</keyword>
<evidence type="ECO:0000259" key="9">
    <source>
        <dbReference type="PROSITE" id="PS51755"/>
    </source>
</evidence>
<gene>
    <name evidence="10" type="primary">pdsR</name>
    <name evidence="10" type="ORF">FV139_01525</name>
</gene>
<evidence type="ECO:0000256" key="5">
    <source>
        <dbReference type="ARBA" id="ARBA00023163"/>
    </source>
</evidence>
<dbReference type="InterPro" id="IPR022305">
    <property type="entry name" value="Response_regulator"/>
</dbReference>
<dbReference type="InterPro" id="IPR039420">
    <property type="entry name" value="WalR-like"/>
</dbReference>
<dbReference type="GO" id="GO:0000976">
    <property type="term" value="F:transcription cis-regulatory region binding"/>
    <property type="evidence" value="ECO:0007669"/>
    <property type="project" value="TreeGrafter"/>
</dbReference>
<dbReference type="PANTHER" id="PTHR48111:SF21">
    <property type="entry name" value="DNA-BINDING DUAL MASTER TRANSCRIPTIONAL REGULATOR RPAA"/>
    <property type="match status" value="1"/>
</dbReference>
<feature type="modified residue" description="4-aspartylphosphate" evidence="6">
    <location>
        <position position="53"/>
    </location>
</feature>
<dbReference type="Pfam" id="PF00486">
    <property type="entry name" value="Trans_reg_C"/>
    <property type="match status" value="1"/>
</dbReference>
<dbReference type="EMBL" id="VRZA01000001">
    <property type="protein sequence ID" value="TXS96764.1"/>
    <property type="molecule type" value="Genomic_DNA"/>
</dbReference>
<keyword evidence="3" id="KW-0805">Transcription regulation</keyword>
<dbReference type="CDD" id="cd00383">
    <property type="entry name" value="trans_reg_C"/>
    <property type="match status" value="1"/>
</dbReference>
<dbReference type="InterPro" id="IPR001867">
    <property type="entry name" value="OmpR/PhoB-type_DNA-bd"/>
</dbReference>
<dbReference type="SUPFAM" id="SSF52172">
    <property type="entry name" value="CheY-like"/>
    <property type="match status" value="1"/>
</dbReference>
<sequence length="231" mass="26273">MPQHIAIVEDEASLAANYRDALQRQGFKVSLYDSRQRAAEAFALRLPDLAIIDVGLGDEFEGGFDLCRDLRSRSPELPIVFLTARDSELDIISGLRLGADDYLTKDISQPHMLARITALLRRVKALRAPESREHRVEQGALLLNLERMTASWRTQPVELTVTEFWMVHALAHHPGHVKNRQQLMEAASVVLDDNSITSHVKRIRRKFQAVDEQFDAIETAYGMGYRWVGRE</sequence>
<evidence type="ECO:0000259" key="8">
    <source>
        <dbReference type="PROSITE" id="PS50110"/>
    </source>
</evidence>
<keyword evidence="4 7" id="KW-0238">DNA-binding</keyword>
<dbReference type="PROSITE" id="PS50110">
    <property type="entry name" value="RESPONSE_REGULATORY"/>
    <property type="match status" value="1"/>
</dbReference>
<dbReference type="Pfam" id="PF00072">
    <property type="entry name" value="Response_reg"/>
    <property type="match status" value="1"/>
</dbReference>
<dbReference type="PROSITE" id="PS51755">
    <property type="entry name" value="OMPR_PHOB"/>
    <property type="match status" value="1"/>
</dbReference>
<dbReference type="RefSeq" id="WP_148067029.1">
    <property type="nucleotide sequence ID" value="NZ_VRZA01000001.1"/>
</dbReference>
<evidence type="ECO:0000256" key="3">
    <source>
        <dbReference type="ARBA" id="ARBA00023015"/>
    </source>
</evidence>
<feature type="domain" description="Response regulatory" evidence="8">
    <location>
        <begin position="4"/>
        <end position="120"/>
    </location>
</feature>
<evidence type="ECO:0000256" key="2">
    <source>
        <dbReference type="ARBA" id="ARBA00023012"/>
    </source>
</evidence>
<proteinExistence type="predicted"/>
<evidence type="ECO:0000256" key="6">
    <source>
        <dbReference type="PROSITE-ProRule" id="PRU00169"/>
    </source>
</evidence>
<keyword evidence="5" id="KW-0804">Transcription</keyword>
<organism evidence="10 11">
    <name type="scientific">Parahaliea maris</name>
    <dbReference type="NCBI Taxonomy" id="2716870"/>
    <lineage>
        <taxon>Bacteria</taxon>
        <taxon>Pseudomonadati</taxon>
        <taxon>Pseudomonadota</taxon>
        <taxon>Gammaproteobacteria</taxon>
        <taxon>Cellvibrionales</taxon>
        <taxon>Halieaceae</taxon>
        <taxon>Parahaliea</taxon>
    </lineage>
</organism>
<evidence type="ECO:0000313" key="11">
    <source>
        <dbReference type="Proteomes" id="UP000321039"/>
    </source>
</evidence>
<dbReference type="Proteomes" id="UP000321039">
    <property type="component" value="Unassembled WGS sequence"/>
</dbReference>
<dbReference type="AlphaFoldDB" id="A0A5C9A9K8"/>
<accession>A0A5C9A9K8</accession>
<protein>
    <submittedName>
        <fullName evidence="10">Proteobacterial dedicated sortase system response regulator</fullName>
    </submittedName>
</protein>
<dbReference type="GO" id="GO:0006355">
    <property type="term" value="P:regulation of DNA-templated transcription"/>
    <property type="evidence" value="ECO:0007669"/>
    <property type="project" value="InterPro"/>
</dbReference>
<evidence type="ECO:0000256" key="1">
    <source>
        <dbReference type="ARBA" id="ARBA00022553"/>
    </source>
</evidence>
<dbReference type="SMART" id="SM00448">
    <property type="entry name" value="REC"/>
    <property type="match status" value="1"/>
</dbReference>
<dbReference type="GO" id="GO:0005829">
    <property type="term" value="C:cytosol"/>
    <property type="evidence" value="ECO:0007669"/>
    <property type="project" value="TreeGrafter"/>
</dbReference>
<comment type="caution">
    <text evidence="10">The sequence shown here is derived from an EMBL/GenBank/DDBJ whole genome shotgun (WGS) entry which is preliminary data.</text>
</comment>